<dbReference type="GO" id="GO:0004735">
    <property type="term" value="F:pyrroline-5-carboxylate reductase activity"/>
    <property type="evidence" value="ECO:0007669"/>
    <property type="project" value="UniProtKB-UniRule"/>
</dbReference>
<comment type="catalytic activity">
    <reaction evidence="4">
        <text>L-proline + NADP(+) = (S)-1-pyrroline-5-carboxylate + NADPH + 2 H(+)</text>
        <dbReference type="Rhea" id="RHEA:14109"/>
        <dbReference type="ChEBI" id="CHEBI:15378"/>
        <dbReference type="ChEBI" id="CHEBI:17388"/>
        <dbReference type="ChEBI" id="CHEBI:57783"/>
        <dbReference type="ChEBI" id="CHEBI:58349"/>
        <dbReference type="ChEBI" id="CHEBI:60039"/>
        <dbReference type="EC" id="1.5.1.2"/>
    </reaction>
</comment>
<dbReference type="InterPro" id="IPR008927">
    <property type="entry name" value="6-PGluconate_DH-like_C_sf"/>
</dbReference>
<evidence type="ECO:0000256" key="5">
    <source>
        <dbReference type="NCBIfam" id="TIGR00112"/>
    </source>
</evidence>
<dbReference type="InterPro" id="IPR000304">
    <property type="entry name" value="Pyrroline-COOH_reductase"/>
</dbReference>
<keyword evidence="4" id="KW-0963">Cytoplasm</keyword>
<comment type="catalytic activity">
    <reaction evidence="4">
        <text>L-proline + NAD(+) = (S)-1-pyrroline-5-carboxylate + NADH + 2 H(+)</text>
        <dbReference type="Rhea" id="RHEA:14105"/>
        <dbReference type="ChEBI" id="CHEBI:15378"/>
        <dbReference type="ChEBI" id="CHEBI:17388"/>
        <dbReference type="ChEBI" id="CHEBI:57540"/>
        <dbReference type="ChEBI" id="CHEBI:57945"/>
        <dbReference type="ChEBI" id="CHEBI:60039"/>
        <dbReference type="EC" id="1.5.1.2"/>
    </reaction>
</comment>
<dbReference type="InterPro" id="IPR029036">
    <property type="entry name" value="P5CR_dimer"/>
</dbReference>
<feature type="binding site" evidence="6">
    <location>
        <position position="39"/>
    </location>
    <ligand>
        <name>NADP(+)</name>
        <dbReference type="ChEBI" id="CHEBI:58349"/>
    </ligand>
</feature>
<evidence type="ECO:0000259" key="7">
    <source>
        <dbReference type="Pfam" id="PF03807"/>
    </source>
</evidence>
<feature type="binding site" evidence="6">
    <location>
        <begin position="9"/>
        <end position="14"/>
    </location>
    <ligand>
        <name>NADP(+)</name>
        <dbReference type="ChEBI" id="CHEBI:58349"/>
    </ligand>
</feature>
<feature type="domain" description="Pyrroline-5-carboxylate reductase catalytic N-terminal" evidence="7">
    <location>
        <begin position="5"/>
        <end position="102"/>
    </location>
</feature>
<sequence length="280" mass="30539">MFDEKIGFIGAGHMNSAIIKGILESDQPIITAKQILVSTKTQAGADTFKQEFGLPVSLDNADVIENAAYLFIGVKPQQMHELLIQLAEYDLSNTMLITVAAGIRIADYRKILGNDVTIVRAMPNMGAAYQVSLTGIYSDDDLSESDEALIDHIFSAIGSTAWLDDETQIDGITALSGSGIAYFFRLMQAMMHAGEQYGFEKDELFDIISLTALGAATLTLESEHQNDFSTFVKKIAVSGGTTEAAINILEKHKIDPILEETLHAAVMRSRALADKLTKDW</sequence>
<dbReference type="EC" id="1.5.1.2" evidence="4 5"/>
<protein>
    <recommendedName>
        <fullName evidence="4 5">Pyrroline-5-carboxylate reductase</fullName>
        <shortName evidence="4">P5C reductase</shortName>
        <shortName evidence="4">P5CR</shortName>
        <ecNumber evidence="4 5">1.5.1.2</ecNumber>
    </recommendedName>
    <alternativeName>
        <fullName evidence="4">PCA reductase</fullName>
    </alternativeName>
</protein>
<comment type="pathway">
    <text evidence="4">Amino-acid biosynthesis; L-proline biosynthesis; L-proline from L-glutamate 5-semialdehyde: step 1/1.</text>
</comment>
<keyword evidence="2 4" id="KW-0521">NADP</keyword>
<organism evidence="9 10">
    <name type="scientific">Suttonella ornithocola</name>
    <dbReference type="NCBI Taxonomy" id="279832"/>
    <lineage>
        <taxon>Bacteria</taxon>
        <taxon>Pseudomonadati</taxon>
        <taxon>Pseudomonadota</taxon>
        <taxon>Gammaproteobacteria</taxon>
        <taxon>Cardiobacteriales</taxon>
        <taxon>Cardiobacteriaceae</taxon>
        <taxon>Suttonella</taxon>
    </lineage>
</organism>
<feature type="binding site" evidence="6">
    <location>
        <position position="60"/>
    </location>
    <ligand>
        <name>NADPH</name>
        <dbReference type="ChEBI" id="CHEBI:57783"/>
    </ligand>
</feature>
<evidence type="ECO:0000313" key="9">
    <source>
        <dbReference type="EMBL" id="SUO95636.1"/>
    </source>
</evidence>
<accession>A0A380MUB2</accession>
<dbReference type="GO" id="GO:0055129">
    <property type="term" value="P:L-proline biosynthetic process"/>
    <property type="evidence" value="ECO:0007669"/>
    <property type="project" value="UniProtKB-UniRule"/>
</dbReference>
<dbReference type="NCBIfam" id="TIGR00112">
    <property type="entry name" value="proC"/>
    <property type="match status" value="1"/>
</dbReference>
<proteinExistence type="inferred from homology"/>
<dbReference type="Gene3D" id="3.40.50.720">
    <property type="entry name" value="NAD(P)-binding Rossmann-like Domain"/>
    <property type="match status" value="1"/>
</dbReference>
<dbReference type="Proteomes" id="UP000254601">
    <property type="component" value="Unassembled WGS sequence"/>
</dbReference>
<dbReference type="PIRSF" id="PIRSF000193">
    <property type="entry name" value="Pyrrol-5-carb_rd"/>
    <property type="match status" value="1"/>
</dbReference>
<comment type="subcellular location">
    <subcellularLocation>
        <location evidence="4">Cytoplasm</location>
    </subcellularLocation>
</comment>
<evidence type="ECO:0000256" key="2">
    <source>
        <dbReference type="ARBA" id="ARBA00022857"/>
    </source>
</evidence>
<evidence type="ECO:0000313" key="10">
    <source>
        <dbReference type="Proteomes" id="UP000254601"/>
    </source>
</evidence>
<dbReference type="AlphaFoldDB" id="A0A380MUB2"/>
<dbReference type="EMBL" id="UHIC01000001">
    <property type="protein sequence ID" value="SUO95636.1"/>
    <property type="molecule type" value="Genomic_DNA"/>
</dbReference>
<dbReference type="Pfam" id="PF03807">
    <property type="entry name" value="F420_oxidored"/>
    <property type="match status" value="1"/>
</dbReference>
<keyword evidence="4" id="KW-0028">Amino-acid biosynthesis</keyword>
<dbReference type="PANTHER" id="PTHR11645:SF0">
    <property type="entry name" value="PYRROLINE-5-CARBOXYLATE REDUCTASE 3"/>
    <property type="match status" value="1"/>
</dbReference>
<dbReference type="HAMAP" id="MF_01925">
    <property type="entry name" value="P5C_reductase"/>
    <property type="match status" value="1"/>
</dbReference>
<dbReference type="Pfam" id="PF14748">
    <property type="entry name" value="P5CR_dimer"/>
    <property type="match status" value="1"/>
</dbReference>
<feature type="domain" description="Pyrroline-5-carboxylate reductase dimerisation" evidence="8">
    <location>
        <begin position="166"/>
        <end position="271"/>
    </location>
</feature>
<keyword evidence="10" id="KW-1185">Reference proteome</keyword>
<keyword evidence="3 4" id="KW-0560">Oxidoreductase</keyword>
<gene>
    <name evidence="4 9" type="primary">proC</name>
    <name evidence="9" type="ORF">NCTC13337_01512</name>
</gene>
<evidence type="ECO:0000256" key="6">
    <source>
        <dbReference type="PIRSR" id="PIRSR000193-1"/>
    </source>
</evidence>
<name>A0A380MUB2_9GAMM</name>
<comment type="similarity">
    <text evidence="1 4">Belongs to the pyrroline-5-carboxylate reductase family.</text>
</comment>
<dbReference type="UniPathway" id="UPA00098">
    <property type="reaction ID" value="UER00361"/>
</dbReference>
<evidence type="ECO:0000259" key="8">
    <source>
        <dbReference type="Pfam" id="PF14748"/>
    </source>
</evidence>
<dbReference type="SUPFAM" id="SSF51735">
    <property type="entry name" value="NAD(P)-binding Rossmann-fold domains"/>
    <property type="match status" value="1"/>
</dbReference>
<evidence type="ECO:0000256" key="3">
    <source>
        <dbReference type="ARBA" id="ARBA00023002"/>
    </source>
</evidence>
<evidence type="ECO:0000256" key="1">
    <source>
        <dbReference type="ARBA" id="ARBA00005525"/>
    </source>
</evidence>
<reference evidence="9 10" key="1">
    <citation type="submission" date="2018-06" db="EMBL/GenBank/DDBJ databases">
        <authorList>
            <consortium name="Pathogen Informatics"/>
            <person name="Doyle S."/>
        </authorList>
    </citation>
    <scope>NUCLEOTIDE SEQUENCE [LARGE SCALE GENOMIC DNA]</scope>
    <source>
        <strain evidence="9 10">NCTC13337</strain>
    </source>
</reference>
<dbReference type="InterPro" id="IPR028939">
    <property type="entry name" value="P5C_Rdtase_cat_N"/>
</dbReference>
<dbReference type="PANTHER" id="PTHR11645">
    <property type="entry name" value="PYRROLINE-5-CARBOXYLATE REDUCTASE"/>
    <property type="match status" value="1"/>
</dbReference>
<dbReference type="GO" id="GO:0005737">
    <property type="term" value="C:cytoplasm"/>
    <property type="evidence" value="ECO:0007669"/>
    <property type="project" value="UniProtKB-SubCell"/>
</dbReference>
<evidence type="ECO:0000256" key="4">
    <source>
        <dbReference type="HAMAP-Rule" id="MF_01925"/>
    </source>
</evidence>
<dbReference type="RefSeq" id="WP_072576406.1">
    <property type="nucleotide sequence ID" value="NZ_LWHB01000068.1"/>
</dbReference>
<dbReference type="OrthoDB" id="9805754at2"/>
<comment type="function">
    <text evidence="4">Catalyzes the reduction of 1-pyrroline-5-carboxylate (PCA) to L-proline.</text>
</comment>
<dbReference type="InterPro" id="IPR036291">
    <property type="entry name" value="NAD(P)-bd_dom_sf"/>
</dbReference>
<dbReference type="SUPFAM" id="SSF48179">
    <property type="entry name" value="6-phosphogluconate dehydrogenase C-terminal domain-like"/>
    <property type="match status" value="1"/>
</dbReference>
<keyword evidence="4" id="KW-0641">Proline biosynthesis</keyword>
<dbReference type="Gene3D" id="1.10.3730.10">
    <property type="entry name" value="ProC C-terminal domain-like"/>
    <property type="match status" value="1"/>
</dbReference>